<comment type="catalytic activity">
    <reaction evidence="11">
        <text>N(6)-(pyridoxal phosphate)-L-lysyl-[4-amino-5-hydroxymethyl-2-methylpyrimidine phosphate synthase] + L-histidyl-[4-amino-5-hydroxymethyl-2-methylpyrimidine phosphate synthase] + 2 Fe(3+) + 4 H2O = L-lysyl-[4-amino-5-hydroxymethyl-2-methylpyrimidine phosphate synthase] + (2S)-2-amino-5-hydroxy-4-oxopentanoyl-[4-amino-5-hydroxymethyl-2-methylpyrimidine phosphate synthase] + 4-amino-2-methyl-5-(phosphooxymethyl)pyrimidine + 3-oxopropanoate + 2 Fe(2+) + 2 H(+)</text>
        <dbReference type="Rhea" id="RHEA:65756"/>
        <dbReference type="Rhea" id="RHEA-COMP:16892"/>
        <dbReference type="Rhea" id="RHEA-COMP:16893"/>
        <dbReference type="Rhea" id="RHEA-COMP:16894"/>
        <dbReference type="Rhea" id="RHEA-COMP:16895"/>
        <dbReference type="ChEBI" id="CHEBI:15377"/>
        <dbReference type="ChEBI" id="CHEBI:15378"/>
        <dbReference type="ChEBI" id="CHEBI:29033"/>
        <dbReference type="ChEBI" id="CHEBI:29034"/>
        <dbReference type="ChEBI" id="CHEBI:29969"/>
        <dbReference type="ChEBI" id="CHEBI:29979"/>
        <dbReference type="ChEBI" id="CHEBI:33190"/>
        <dbReference type="ChEBI" id="CHEBI:58354"/>
        <dbReference type="ChEBI" id="CHEBI:143915"/>
        <dbReference type="ChEBI" id="CHEBI:157692"/>
    </reaction>
    <physiologicalReaction direction="left-to-right" evidence="11">
        <dbReference type="Rhea" id="RHEA:65757"/>
    </physiologicalReaction>
</comment>
<name>A0A917E6G9_9FLAO</name>
<evidence type="ECO:0000256" key="9">
    <source>
        <dbReference type="ARBA" id="ARBA00023004"/>
    </source>
</evidence>
<evidence type="ECO:0000256" key="2">
    <source>
        <dbReference type="ARBA" id="ARBA00004948"/>
    </source>
</evidence>
<keyword evidence="5" id="KW-0808">Transferase</keyword>
<reference evidence="13 14" key="1">
    <citation type="journal article" date="2014" name="Int. J. Syst. Evol. Microbiol.">
        <title>Complete genome sequence of Corynebacterium casei LMG S-19264T (=DSM 44701T), isolated from a smear-ripened cheese.</title>
        <authorList>
            <consortium name="US DOE Joint Genome Institute (JGI-PGF)"/>
            <person name="Walter F."/>
            <person name="Albersmeier A."/>
            <person name="Kalinowski J."/>
            <person name="Ruckert C."/>
        </authorList>
    </citation>
    <scope>NUCLEOTIDE SEQUENCE [LARGE SCALE GENOMIC DNA]</scope>
    <source>
        <strain evidence="13 14">CGMCC 1.12925</strain>
    </source>
</reference>
<dbReference type="AlphaFoldDB" id="A0A917E6G9"/>
<dbReference type="EMBL" id="BMGL01000003">
    <property type="protein sequence ID" value="GGE07821.1"/>
    <property type="molecule type" value="Genomic_DNA"/>
</dbReference>
<keyword evidence="6" id="KW-0479">Metal-binding</keyword>
<evidence type="ECO:0000313" key="13">
    <source>
        <dbReference type="EMBL" id="GGE07821.1"/>
    </source>
</evidence>
<comment type="similarity">
    <text evidence="3">Belongs to the NMT1/THI5 family.</text>
</comment>
<evidence type="ECO:0000256" key="7">
    <source>
        <dbReference type="ARBA" id="ARBA00022898"/>
    </source>
</evidence>
<dbReference type="Gene3D" id="3.40.190.10">
    <property type="entry name" value="Periplasmic binding protein-like II"/>
    <property type="match status" value="2"/>
</dbReference>
<sequence>MKTIRIALDWTPNINHIGIIMAKELGFYTDLGIDLEILNPITDDYKVTPGKKLELDIADFAIAPFETVISLNNKKNKVDAIAVYAILQEDISSIASLKTSNIKSPQFLDGKTYASYKARYEDHIVKKMIMNDGGNGDMKIVYPKKLGIWNTLLEGKADATWIFNNWEGIEAKSKGIDLTTFSMDNYGIPYGYSPIILSKKSRIQSNENEYKNFIKATKKAYLHAIEHQLDAVTILNKYLTDYDKTNIDVLAALNATTKYFGDKQSCGYMKDERVNLFLQWLVDNKLENSEILKQELFTNKLI</sequence>
<comment type="pathway">
    <text evidence="2">Cofactor biosynthesis; thiamine diphosphate biosynthesis.</text>
</comment>
<keyword evidence="8" id="KW-0784">Thiamine biosynthesis</keyword>
<proteinExistence type="inferred from homology"/>
<dbReference type="PANTHER" id="PTHR31528">
    <property type="entry name" value="4-AMINO-5-HYDROXYMETHYL-2-METHYLPYRIMIDINE PHOSPHATE SYNTHASE THI11-RELATED"/>
    <property type="match status" value="1"/>
</dbReference>
<dbReference type="Proteomes" id="UP000599688">
    <property type="component" value="Unassembled WGS sequence"/>
</dbReference>
<dbReference type="Pfam" id="PF09084">
    <property type="entry name" value="NMT1"/>
    <property type="match status" value="1"/>
</dbReference>
<protein>
    <recommendedName>
        <fullName evidence="10">Thiamine pyrimidine synthase</fullName>
    </recommendedName>
</protein>
<dbReference type="RefSeq" id="WP_188405357.1">
    <property type="nucleotide sequence ID" value="NZ_BMGL01000003.1"/>
</dbReference>
<dbReference type="GO" id="GO:0046872">
    <property type="term" value="F:metal ion binding"/>
    <property type="evidence" value="ECO:0007669"/>
    <property type="project" value="UniProtKB-KW"/>
</dbReference>
<feature type="domain" description="SsuA/THI5-like" evidence="12">
    <location>
        <begin position="13"/>
        <end position="228"/>
    </location>
</feature>
<evidence type="ECO:0000256" key="10">
    <source>
        <dbReference type="ARBA" id="ARBA00033171"/>
    </source>
</evidence>
<keyword evidence="7" id="KW-0663">Pyridoxal phosphate</keyword>
<comment type="function">
    <text evidence="1">Responsible for the formation of the pyrimidine heterocycle in the thiamine biosynthesis pathway. Catalyzes the formation of hydroxymethylpyrimidine phosphate (HMP-P) from histidine and pyridoxal phosphate (PLP). The protein uses PLP and the active site histidine to form HMP-P, generating an inactive enzyme. The enzyme can only undergo a single turnover, which suggests it is a suicide enzyme.</text>
</comment>
<evidence type="ECO:0000313" key="14">
    <source>
        <dbReference type="Proteomes" id="UP000599688"/>
    </source>
</evidence>
<keyword evidence="9" id="KW-0408">Iron</keyword>
<evidence type="ECO:0000259" key="12">
    <source>
        <dbReference type="Pfam" id="PF09084"/>
    </source>
</evidence>
<dbReference type="GO" id="GO:0016740">
    <property type="term" value="F:transferase activity"/>
    <property type="evidence" value="ECO:0007669"/>
    <property type="project" value="UniProtKB-KW"/>
</dbReference>
<evidence type="ECO:0000256" key="8">
    <source>
        <dbReference type="ARBA" id="ARBA00022977"/>
    </source>
</evidence>
<dbReference type="InterPro" id="IPR027939">
    <property type="entry name" value="NMT1/THI5"/>
</dbReference>
<dbReference type="SUPFAM" id="SSF53850">
    <property type="entry name" value="Periplasmic binding protein-like II"/>
    <property type="match status" value="1"/>
</dbReference>
<evidence type="ECO:0000256" key="6">
    <source>
        <dbReference type="ARBA" id="ARBA00022723"/>
    </source>
</evidence>
<comment type="subunit">
    <text evidence="4">Homodimer.</text>
</comment>
<dbReference type="GO" id="GO:0009228">
    <property type="term" value="P:thiamine biosynthetic process"/>
    <property type="evidence" value="ECO:0007669"/>
    <property type="project" value="UniProtKB-KW"/>
</dbReference>
<evidence type="ECO:0000256" key="1">
    <source>
        <dbReference type="ARBA" id="ARBA00003469"/>
    </source>
</evidence>
<organism evidence="13 14">
    <name type="scientific">Psychroflexus salis</name>
    <dbReference type="NCBI Taxonomy" id="1526574"/>
    <lineage>
        <taxon>Bacteria</taxon>
        <taxon>Pseudomonadati</taxon>
        <taxon>Bacteroidota</taxon>
        <taxon>Flavobacteriia</taxon>
        <taxon>Flavobacteriales</taxon>
        <taxon>Flavobacteriaceae</taxon>
        <taxon>Psychroflexus</taxon>
    </lineage>
</organism>
<evidence type="ECO:0000256" key="4">
    <source>
        <dbReference type="ARBA" id="ARBA00011738"/>
    </source>
</evidence>
<dbReference type="InterPro" id="IPR015168">
    <property type="entry name" value="SsuA/THI5"/>
</dbReference>
<dbReference type="PANTHER" id="PTHR31528:SF1">
    <property type="entry name" value="4-AMINO-5-HYDROXYMETHYL-2-METHYLPYRIMIDINE PHOSPHATE SYNTHASE THI11-RELATED"/>
    <property type="match status" value="1"/>
</dbReference>
<evidence type="ECO:0000256" key="3">
    <source>
        <dbReference type="ARBA" id="ARBA00009406"/>
    </source>
</evidence>
<evidence type="ECO:0000256" key="5">
    <source>
        <dbReference type="ARBA" id="ARBA00022679"/>
    </source>
</evidence>
<comment type="caution">
    <text evidence="13">The sequence shown here is derived from an EMBL/GenBank/DDBJ whole genome shotgun (WGS) entry which is preliminary data.</text>
</comment>
<gene>
    <name evidence="13" type="ORF">GCM10010831_06710</name>
</gene>
<keyword evidence="14" id="KW-1185">Reference proteome</keyword>
<evidence type="ECO:0000256" key="11">
    <source>
        <dbReference type="ARBA" id="ARBA00048179"/>
    </source>
</evidence>
<accession>A0A917E6G9</accession>